<reference evidence="2" key="1">
    <citation type="submission" date="2018-05" db="EMBL/GenBank/DDBJ databases">
        <authorList>
            <person name="Lanie J.A."/>
            <person name="Ng W.-L."/>
            <person name="Kazmierczak K.M."/>
            <person name="Andrzejewski T.M."/>
            <person name="Davidsen T.M."/>
            <person name="Wayne K.J."/>
            <person name="Tettelin H."/>
            <person name="Glass J.I."/>
            <person name="Rusch D."/>
            <person name="Podicherti R."/>
            <person name="Tsui H.-C.T."/>
            <person name="Winkler M.E."/>
        </authorList>
    </citation>
    <scope>NUCLEOTIDE SEQUENCE</scope>
</reference>
<accession>A0A383CX86</accession>
<dbReference type="EMBL" id="UINC01212393">
    <property type="protein sequence ID" value="SVE36704.1"/>
    <property type="molecule type" value="Genomic_DNA"/>
</dbReference>
<dbReference type="Gene3D" id="2.40.160.60">
    <property type="entry name" value="Outer membrane protein transport protein (OMPP1/FadL/TodX)"/>
    <property type="match status" value="1"/>
</dbReference>
<proteinExistence type="predicted"/>
<dbReference type="AlphaFoldDB" id="A0A383CX86"/>
<feature type="non-terminal residue" evidence="2">
    <location>
        <position position="1"/>
    </location>
</feature>
<protein>
    <recommendedName>
        <fullName evidence="1">Type IX secretion system protein PorV domain-containing protein</fullName>
    </recommendedName>
</protein>
<sequence length="226" mass="23577">VGVLGAAGIQPVAATPESQAAVLFLLIEPGARASGMGESYVAIADDATASYFNPAALSGQERRNLNFTHMKWLPNLADDLSYEFVAFSQPVPSWGGNVGINAALLDLGEQTRTDERGNSQGTFSSYDFSVSAAFGSSISDNLAAGIGLKFIRSNLADQGAGIERGKGVGSSFAVDLGVLWKATPQLNLGAALRNMGPKITFIDASQADPLPQHIVLGVAYDLLDTE</sequence>
<feature type="domain" description="Type IX secretion system protein PorV" evidence="1">
    <location>
        <begin position="20"/>
        <end position="223"/>
    </location>
</feature>
<organism evidence="2">
    <name type="scientific">marine metagenome</name>
    <dbReference type="NCBI Taxonomy" id="408172"/>
    <lineage>
        <taxon>unclassified sequences</taxon>
        <taxon>metagenomes</taxon>
        <taxon>ecological metagenomes</taxon>
    </lineage>
</organism>
<feature type="non-terminal residue" evidence="2">
    <location>
        <position position="226"/>
    </location>
</feature>
<dbReference type="InterPro" id="IPR045741">
    <property type="entry name" value="PorV"/>
</dbReference>
<evidence type="ECO:0000259" key="1">
    <source>
        <dbReference type="Pfam" id="PF19572"/>
    </source>
</evidence>
<evidence type="ECO:0000313" key="2">
    <source>
        <dbReference type="EMBL" id="SVE36704.1"/>
    </source>
</evidence>
<dbReference type="SUPFAM" id="SSF56935">
    <property type="entry name" value="Porins"/>
    <property type="match status" value="1"/>
</dbReference>
<dbReference type="NCBIfam" id="NF033709">
    <property type="entry name" value="PorV_fam"/>
    <property type="match status" value="1"/>
</dbReference>
<gene>
    <name evidence="2" type="ORF">METZ01_LOCUS489558</name>
</gene>
<dbReference type="Pfam" id="PF19572">
    <property type="entry name" value="PorV"/>
    <property type="match status" value="1"/>
</dbReference>
<name>A0A383CX86_9ZZZZ</name>